<dbReference type="PANTHER" id="PTHR48097">
    <property type="entry name" value="L-THREONINE ALDOLASE-RELATED"/>
    <property type="match status" value="1"/>
</dbReference>
<gene>
    <name evidence="5" type="ORF">B0A48_13502</name>
</gene>
<evidence type="ECO:0000256" key="1">
    <source>
        <dbReference type="ARBA" id="ARBA00001933"/>
    </source>
</evidence>
<dbReference type="STRING" id="1507870.A0A1V8SNS9"/>
<evidence type="ECO:0000259" key="4">
    <source>
        <dbReference type="Pfam" id="PF01212"/>
    </source>
</evidence>
<dbReference type="InParanoid" id="A0A1V8SNS9"/>
<reference evidence="6" key="1">
    <citation type="submission" date="2017-03" db="EMBL/GenBank/DDBJ databases">
        <title>Genomes of endolithic fungi from Antarctica.</title>
        <authorList>
            <person name="Coleine C."/>
            <person name="Masonjones S."/>
            <person name="Stajich J.E."/>
        </authorList>
    </citation>
    <scope>NUCLEOTIDE SEQUENCE [LARGE SCALE GENOMIC DNA]</scope>
    <source>
        <strain evidence="6">CCFEE 5527</strain>
    </source>
</reference>
<comment type="similarity">
    <text evidence="2">Belongs to the threonine aldolase family.</text>
</comment>
<keyword evidence="6" id="KW-1185">Reference proteome</keyword>
<dbReference type="AlphaFoldDB" id="A0A1V8SNS9"/>
<proteinExistence type="inferred from homology"/>
<dbReference type="InterPro" id="IPR015424">
    <property type="entry name" value="PyrdxlP-dep_Trfase"/>
</dbReference>
<dbReference type="GO" id="GO:0008732">
    <property type="term" value="F:L-allo-threonine aldolase activity"/>
    <property type="evidence" value="ECO:0007669"/>
    <property type="project" value="TreeGrafter"/>
</dbReference>
<evidence type="ECO:0000313" key="5">
    <source>
        <dbReference type="EMBL" id="OQO00815.1"/>
    </source>
</evidence>
<dbReference type="GO" id="GO:0006545">
    <property type="term" value="P:glycine biosynthetic process"/>
    <property type="evidence" value="ECO:0007669"/>
    <property type="project" value="TreeGrafter"/>
</dbReference>
<keyword evidence="3" id="KW-0663">Pyridoxal phosphate</keyword>
<feature type="domain" description="Aromatic amino acid beta-eliminating lyase/threonine aldolase" evidence="4">
    <location>
        <begin position="81"/>
        <end position="291"/>
    </location>
</feature>
<accession>A0A1V8SNS9</accession>
<dbReference type="InterPro" id="IPR001597">
    <property type="entry name" value="ArAA_b-elim_lyase/Thr_aldolase"/>
</dbReference>
<dbReference type="InterPro" id="IPR015421">
    <property type="entry name" value="PyrdxlP-dep_Trfase_major"/>
</dbReference>
<dbReference type="Gene3D" id="3.40.640.10">
    <property type="entry name" value="Type I PLP-dependent aspartate aminotransferase-like (Major domain)"/>
    <property type="match status" value="1"/>
</dbReference>
<dbReference type="EMBL" id="NAJO01000033">
    <property type="protein sequence ID" value="OQO00815.1"/>
    <property type="molecule type" value="Genomic_DNA"/>
</dbReference>
<evidence type="ECO:0000256" key="3">
    <source>
        <dbReference type="ARBA" id="ARBA00022898"/>
    </source>
</evidence>
<dbReference type="OrthoDB" id="10261951at2759"/>
<dbReference type="Proteomes" id="UP000192596">
    <property type="component" value="Unassembled WGS sequence"/>
</dbReference>
<dbReference type="SUPFAM" id="SSF53383">
    <property type="entry name" value="PLP-dependent transferases"/>
    <property type="match status" value="1"/>
</dbReference>
<dbReference type="Pfam" id="PF01212">
    <property type="entry name" value="Beta_elim_lyase"/>
    <property type="match status" value="1"/>
</dbReference>
<dbReference type="PANTHER" id="PTHR48097:SF9">
    <property type="entry name" value="L-THREONINE ALDOLASE"/>
    <property type="match status" value="1"/>
</dbReference>
<sequence length="455" mass="50338">MADSGSATVVTATADCGDSATKVDPIPESVRLCMFAPPSTPADGFERTANYAKGPEQYLKKALGEDVFDQRKDLLSLPEIVDKDGYGDGKHKSHFEGHIAKLFGKEAGLFFITGVQAQLAALKIHCTRASNPRVAWHISCHLESAEERAYEELYGLERILLGSNPDALPTVREIKTLLELPADERPAVLLLELPNRNLGCATYTFDELVEISSACKAAGVVLHCDGARIWEIEPYYQTLSGKTFKDIAHLFDTIYMSFYKALQGASGAMLLANDKRLIADAKMWQRRAGGNAFSLAYQVIDSERGYNENIGTFARKREKMIEVVSGIKAATKDKRATDGQQIIQFIPHETTCCQTRTAFCGYSPEKIYAARDVVASKTGVRVLERVWPKQTLDEMLAMDRKGLKPEAVSNGTDEVHRHEIEWMMMSVTEKIPTKTFVDGYVALCDALLAGNEKTH</sequence>
<organism evidence="5 6">
    <name type="scientific">Cryoendolithus antarcticus</name>
    <dbReference type="NCBI Taxonomy" id="1507870"/>
    <lineage>
        <taxon>Eukaryota</taxon>
        <taxon>Fungi</taxon>
        <taxon>Dikarya</taxon>
        <taxon>Ascomycota</taxon>
        <taxon>Pezizomycotina</taxon>
        <taxon>Dothideomycetes</taxon>
        <taxon>Dothideomycetidae</taxon>
        <taxon>Cladosporiales</taxon>
        <taxon>Cladosporiaceae</taxon>
        <taxon>Cryoendolithus</taxon>
    </lineage>
</organism>
<comment type="caution">
    <text evidence="5">The sequence shown here is derived from an EMBL/GenBank/DDBJ whole genome shotgun (WGS) entry which is preliminary data.</text>
</comment>
<comment type="cofactor">
    <cofactor evidence="1">
        <name>pyridoxal 5'-phosphate</name>
        <dbReference type="ChEBI" id="CHEBI:597326"/>
    </cofactor>
</comment>
<evidence type="ECO:0000256" key="2">
    <source>
        <dbReference type="ARBA" id="ARBA00006966"/>
    </source>
</evidence>
<evidence type="ECO:0000313" key="6">
    <source>
        <dbReference type="Proteomes" id="UP000192596"/>
    </source>
</evidence>
<dbReference type="GO" id="GO:0005829">
    <property type="term" value="C:cytosol"/>
    <property type="evidence" value="ECO:0007669"/>
    <property type="project" value="TreeGrafter"/>
</dbReference>
<dbReference type="GO" id="GO:0006567">
    <property type="term" value="P:L-threonine catabolic process"/>
    <property type="evidence" value="ECO:0007669"/>
    <property type="project" value="TreeGrafter"/>
</dbReference>
<protein>
    <recommendedName>
        <fullName evidence="4">Aromatic amino acid beta-eliminating lyase/threonine aldolase domain-containing protein</fullName>
    </recommendedName>
</protein>
<name>A0A1V8SNS9_9PEZI</name>